<evidence type="ECO:0000313" key="2">
    <source>
        <dbReference type="EMBL" id="OXA89153.1"/>
    </source>
</evidence>
<dbReference type="Pfam" id="PF14903">
    <property type="entry name" value="WG_beta_rep"/>
    <property type="match status" value="5"/>
</dbReference>
<organism evidence="1 3">
    <name type="scientific">Flavobacterium hibernum</name>
    <dbReference type="NCBI Taxonomy" id="37752"/>
    <lineage>
        <taxon>Bacteria</taxon>
        <taxon>Pseudomonadati</taxon>
        <taxon>Bacteroidota</taxon>
        <taxon>Flavobacteriia</taxon>
        <taxon>Flavobacteriales</taxon>
        <taxon>Flavobacteriaceae</taxon>
        <taxon>Flavobacterium</taxon>
    </lineage>
</organism>
<dbReference type="Proteomes" id="UP000032061">
    <property type="component" value="Unassembled WGS sequence"/>
</dbReference>
<dbReference type="InterPro" id="IPR032774">
    <property type="entry name" value="WG_beta_rep"/>
</dbReference>
<dbReference type="OrthoDB" id="5464673at2"/>
<protein>
    <recommendedName>
        <fullName evidence="5">WG repeat-containing protein</fullName>
    </recommendedName>
</protein>
<comment type="caution">
    <text evidence="1">The sequence shown here is derived from an EMBL/GenBank/DDBJ whole genome shotgun (WGS) entry which is preliminary data.</text>
</comment>
<reference evidence="1 3" key="1">
    <citation type="submission" date="2015-01" db="EMBL/GenBank/DDBJ databases">
        <title>Genome of Flavobacterium hibernum DSM 12611.</title>
        <authorList>
            <person name="Stropko S.J."/>
            <person name="Pipes S.E."/>
            <person name="Newman J.D."/>
        </authorList>
    </citation>
    <scope>NUCLEOTIDE SEQUENCE [LARGE SCALE GENOMIC DNA]</scope>
    <source>
        <strain evidence="1 3">DSM 12611</strain>
    </source>
</reference>
<gene>
    <name evidence="2" type="ORF">B0A73_06130</name>
    <name evidence="1" type="ORF">IW18_11295</name>
</gene>
<dbReference type="PANTHER" id="PTHR37841">
    <property type="entry name" value="GLR2918 PROTEIN"/>
    <property type="match status" value="1"/>
</dbReference>
<accession>A0A0D0EL51</accession>
<dbReference type="EMBL" id="MUGX01000009">
    <property type="protein sequence ID" value="OXA89153.1"/>
    <property type="molecule type" value="Genomic_DNA"/>
</dbReference>
<dbReference type="STRING" id="37752.IW18_11295"/>
<dbReference type="AlphaFoldDB" id="A0A0D0EL51"/>
<dbReference type="Proteomes" id="UP000198302">
    <property type="component" value="Unassembled WGS sequence"/>
</dbReference>
<evidence type="ECO:0000313" key="4">
    <source>
        <dbReference type="Proteomes" id="UP000198302"/>
    </source>
</evidence>
<evidence type="ECO:0008006" key="5">
    <source>
        <dbReference type="Google" id="ProtNLM"/>
    </source>
</evidence>
<evidence type="ECO:0000313" key="3">
    <source>
        <dbReference type="Proteomes" id="UP000032061"/>
    </source>
</evidence>
<proteinExistence type="predicted"/>
<evidence type="ECO:0000313" key="1">
    <source>
        <dbReference type="EMBL" id="KIO52520.1"/>
    </source>
</evidence>
<dbReference type="PANTHER" id="PTHR37841:SF1">
    <property type="entry name" value="DUF3298 DOMAIN-CONTAINING PROTEIN"/>
    <property type="match status" value="1"/>
</dbReference>
<sequence>MRFHFNKLQIMRIIAFFSLVLFPFISKGQSEFEPLRKQLIENKIYEYVYQFENNYAVFRTFNNKMGLIDSLGNVIIKPNYQYIDNKKDLKNLFEAAIIVNKKYKRGFIDLQNKIKIPFDYDDIFYLGNGLIRVSKNNKTGVVDTENKIVIPVKYDYIQNQNGILFVQTNNAIDLFDAKGKQLTNFKAADIDYFKSRKSIVTLSNKNTFIIDDQGNIILNSIKNHQFETVFDSDAYLIKNTITKKKGILNSSGQYKIECKYDEISPSNSIYIVRNNEKSGIVDKKDSVLKPLIYDHIFSAFYKDSIQFQNQYFADKGNLKGIINPFLEKEIIPISYKNVEQLSKYYITVNFDNKNGVFSSNSAILIPEDYEFYNVSQNKIFAVKNSKKYLLTIADNGYNEIEIFAGEFVKDKFNFGEFSKSNYQIFKNENKLGVISNENKIVIPSEFDSINEIYSTGEFIVQKNKKYGIVNASNQVLLELKYDSFKIIKEVVKFEIKNQKTAKFYPVDFSKEIK</sequence>
<name>A0A0D0EL51_9FLAO</name>
<keyword evidence="4" id="KW-1185">Reference proteome</keyword>
<reference evidence="2 4" key="2">
    <citation type="submission" date="2016-11" db="EMBL/GenBank/DDBJ databases">
        <title>Whole genomes of Flavobacteriaceae.</title>
        <authorList>
            <person name="Stine C."/>
            <person name="Li C."/>
            <person name="Tadesse D."/>
        </authorList>
    </citation>
    <scope>NUCLEOTIDE SEQUENCE [LARGE SCALE GENOMIC DNA]</scope>
    <source>
        <strain evidence="2 4">ATCC 51468</strain>
    </source>
</reference>
<dbReference type="EMBL" id="JPRK01000009">
    <property type="protein sequence ID" value="KIO52520.1"/>
    <property type="molecule type" value="Genomic_DNA"/>
</dbReference>